<dbReference type="AlphaFoldDB" id="A0A0C2RAJ1"/>
<dbReference type="EMBL" id="JWSW01000004">
    <property type="protein sequence ID" value="KIJ89188.1"/>
    <property type="molecule type" value="Genomic_DNA"/>
</dbReference>
<organism evidence="2 3">
    <name type="scientific">Rickettsia asembonensis</name>
    <dbReference type="NCBI Taxonomy" id="1068590"/>
    <lineage>
        <taxon>Bacteria</taxon>
        <taxon>Pseudomonadati</taxon>
        <taxon>Pseudomonadota</taxon>
        <taxon>Alphaproteobacteria</taxon>
        <taxon>Rickettsiales</taxon>
        <taxon>Rickettsiaceae</taxon>
        <taxon>Rickettsieae</taxon>
        <taxon>Rickettsia</taxon>
        <taxon>spotted fever group</taxon>
    </lineage>
</organism>
<sequence length="417" mass="48413">MIKMAMSELITDYKDLQDEIDKLEKGVCFACRLVNCDEIEFIVQDKHFIIEDLDQIIEDVSKELNIFSKFKKIKKDRILFILNTTDSDLIKNFARKLYLFSQLYINEQKPAIYMNCYIASIKFPKVSNNAKEIEKTLNMLLSQNNNYYYREYSSTEHDLENIRKSNLQLNLLRQALAKKTMRFAYQPIIDRNTMKVHYYECLLRIPDENGIYISVGPIIPIAENKGLIFIIDQIVLEMTVNELASKPNLMLAVNISNIGTGDEALWEIAENLLKAHNVRDRLIIEITETSFNENYDKITLFINKLRKYGCKFALDDFGSGFTSFKQLQSLPIDIIKIDGKYVRSITSDVQSRYFVERLIKISEDLGIETVAEFVENGEIAKFLIDLKVGGLQGNFYSEAKFDRTDVIPWLDHGIQKK</sequence>
<accession>A0A0C2RAJ1</accession>
<evidence type="ECO:0000313" key="3">
    <source>
        <dbReference type="Proteomes" id="UP000031952"/>
    </source>
</evidence>
<protein>
    <submittedName>
        <fullName evidence="2">Diguanylate phosphodiesterase</fullName>
    </submittedName>
</protein>
<dbReference type="CDD" id="cd01948">
    <property type="entry name" value="EAL"/>
    <property type="match status" value="1"/>
</dbReference>
<dbReference type="InterPro" id="IPR035919">
    <property type="entry name" value="EAL_sf"/>
</dbReference>
<dbReference type="RefSeq" id="WP_041077780.1">
    <property type="nucleotide sequence ID" value="NZ_JWSW01000004.1"/>
</dbReference>
<gene>
    <name evidence="2" type="ORF">SB78_00805</name>
</gene>
<dbReference type="Gene3D" id="3.20.20.450">
    <property type="entry name" value="EAL domain"/>
    <property type="match status" value="1"/>
</dbReference>
<proteinExistence type="predicted"/>
<comment type="caution">
    <text evidence="2">The sequence shown here is derived from an EMBL/GenBank/DDBJ whole genome shotgun (WGS) entry which is preliminary data.</text>
</comment>
<dbReference type="SUPFAM" id="SSF141868">
    <property type="entry name" value="EAL domain-like"/>
    <property type="match status" value="1"/>
</dbReference>
<dbReference type="InterPro" id="IPR001633">
    <property type="entry name" value="EAL_dom"/>
</dbReference>
<dbReference type="PANTHER" id="PTHR33121">
    <property type="entry name" value="CYCLIC DI-GMP PHOSPHODIESTERASE PDEF"/>
    <property type="match status" value="1"/>
</dbReference>
<dbReference type="PANTHER" id="PTHR33121:SF79">
    <property type="entry name" value="CYCLIC DI-GMP PHOSPHODIESTERASE PDED-RELATED"/>
    <property type="match status" value="1"/>
</dbReference>
<reference evidence="2 3" key="1">
    <citation type="submission" date="2014-12" db="EMBL/GenBank/DDBJ databases">
        <title>Whole genome sequence of Candidatus Rickettsia asemboensis strain NMRCii isolated from cat fleas in west Kenya.</title>
        <authorList>
            <person name="Jima D."/>
            <person name="Luce-Fedrow A."/>
            <person name="Yang Y."/>
            <person name="Maina A.N."/>
            <person name="Snesrud E.C."/>
            <person name="Jarman R.G."/>
            <person name="Richards A.L."/>
            <person name="Hang J."/>
        </authorList>
    </citation>
    <scope>NUCLEOTIDE SEQUENCE [LARGE SCALE GENOMIC DNA]</scope>
    <source>
        <strain evidence="2 3">NMRCii</strain>
    </source>
</reference>
<feature type="domain" description="EAL" evidence="1">
    <location>
        <begin position="165"/>
        <end position="413"/>
    </location>
</feature>
<dbReference type="InterPro" id="IPR050706">
    <property type="entry name" value="Cyclic-di-GMP_PDE-like"/>
</dbReference>
<dbReference type="GO" id="GO:0071111">
    <property type="term" value="F:cyclic-guanylate-specific phosphodiesterase activity"/>
    <property type="evidence" value="ECO:0007669"/>
    <property type="project" value="InterPro"/>
</dbReference>
<dbReference type="Proteomes" id="UP000031952">
    <property type="component" value="Unassembled WGS sequence"/>
</dbReference>
<dbReference type="SMART" id="SM00052">
    <property type="entry name" value="EAL"/>
    <property type="match status" value="1"/>
</dbReference>
<dbReference type="PROSITE" id="PS50883">
    <property type="entry name" value="EAL"/>
    <property type="match status" value="1"/>
</dbReference>
<name>A0A0C2RAJ1_9RICK</name>
<dbReference type="Pfam" id="PF00563">
    <property type="entry name" value="EAL"/>
    <property type="match status" value="1"/>
</dbReference>
<evidence type="ECO:0000259" key="1">
    <source>
        <dbReference type="PROSITE" id="PS50883"/>
    </source>
</evidence>
<keyword evidence="3" id="KW-1185">Reference proteome</keyword>
<evidence type="ECO:0000313" key="2">
    <source>
        <dbReference type="EMBL" id="KIJ89188.1"/>
    </source>
</evidence>